<evidence type="ECO:0000313" key="3">
    <source>
        <dbReference type="EMBL" id="EGD48409.1"/>
    </source>
</evidence>
<organism evidence="3 4">
    <name type="scientific">Ruminiclostridium papyrosolvens DSM 2782</name>
    <dbReference type="NCBI Taxonomy" id="588581"/>
    <lineage>
        <taxon>Bacteria</taxon>
        <taxon>Bacillati</taxon>
        <taxon>Bacillota</taxon>
        <taxon>Clostridia</taxon>
        <taxon>Eubacteriales</taxon>
        <taxon>Oscillospiraceae</taxon>
        <taxon>Ruminiclostridium</taxon>
    </lineage>
</organism>
<evidence type="ECO:0000259" key="2">
    <source>
        <dbReference type="PROSITE" id="PS50943"/>
    </source>
</evidence>
<dbReference type="CDD" id="cd00093">
    <property type="entry name" value="HTH_XRE"/>
    <property type="match status" value="1"/>
</dbReference>
<dbReference type="PROSITE" id="PS50943">
    <property type="entry name" value="HTH_CROC1"/>
    <property type="match status" value="1"/>
</dbReference>
<evidence type="ECO:0000256" key="1">
    <source>
        <dbReference type="ARBA" id="ARBA00023125"/>
    </source>
</evidence>
<dbReference type="Proteomes" id="UP000003860">
    <property type="component" value="Unassembled WGS sequence"/>
</dbReference>
<comment type="caution">
    <text evidence="3">The sequence shown here is derived from an EMBL/GenBank/DDBJ whole genome shotgun (WGS) entry which is preliminary data.</text>
</comment>
<reference evidence="3" key="2">
    <citation type="submission" date="2011-01" db="EMBL/GenBank/DDBJ databases">
        <title>The Non-contiguous Finished genome of Clostridium papyrosolvens.</title>
        <authorList>
            <person name="Lucas S."/>
            <person name="Copeland A."/>
            <person name="Lapidus A."/>
            <person name="Cheng J.-F."/>
            <person name="Goodwin L."/>
            <person name="Pitluck S."/>
            <person name="Misra M."/>
            <person name="Chertkov O."/>
            <person name="Detter J.C."/>
            <person name="Han C."/>
            <person name="Tapia R."/>
            <person name="Land M."/>
            <person name="Hauser L."/>
            <person name="Kyrpides N."/>
            <person name="Ivanova N."/>
            <person name="Pagani I."/>
            <person name="Mouttaki H."/>
            <person name="He Z."/>
            <person name="Zhou J."/>
            <person name="Hemme C.L."/>
            <person name="Woyke T."/>
        </authorList>
    </citation>
    <scope>NUCLEOTIDE SEQUENCE [LARGE SCALE GENOMIC DNA]</scope>
    <source>
        <strain evidence="3">DSM 2782</strain>
    </source>
</reference>
<sequence length="108" mass="12347">MASVNERIKELRTSLGFSVDEFAKILGIHRSSVYRYEGENEKETRDVPLSLAILISEKFNVSLDWLGGLTDTKQPELSVKELTEVYASLNEEAKKELFNYAKYLKSRA</sequence>
<name>F1TBK5_9FIRM</name>
<dbReference type="InterPro" id="IPR010982">
    <property type="entry name" value="Lambda_DNA-bd_dom_sf"/>
</dbReference>
<dbReference type="GO" id="GO:0003677">
    <property type="term" value="F:DNA binding"/>
    <property type="evidence" value="ECO:0007669"/>
    <property type="project" value="UniProtKB-KW"/>
</dbReference>
<gene>
    <name evidence="3" type="ORF">Cpap_2561</name>
</gene>
<proteinExistence type="predicted"/>
<dbReference type="STRING" id="588581.Cpap_2561"/>
<evidence type="ECO:0000313" key="4">
    <source>
        <dbReference type="Proteomes" id="UP000003860"/>
    </source>
</evidence>
<keyword evidence="4" id="KW-1185">Reference proteome</keyword>
<dbReference type="PANTHER" id="PTHR46558:SF11">
    <property type="entry name" value="HTH-TYPE TRANSCRIPTIONAL REGULATOR XRE"/>
    <property type="match status" value="1"/>
</dbReference>
<keyword evidence="1" id="KW-0238">DNA-binding</keyword>
<dbReference type="Pfam" id="PF01381">
    <property type="entry name" value="HTH_3"/>
    <property type="match status" value="1"/>
</dbReference>
<dbReference type="AlphaFoldDB" id="F1TBK5"/>
<reference evidence="3" key="1">
    <citation type="submission" date="2009-07" db="EMBL/GenBank/DDBJ databases">
        <authorList>
            <consortium name="US DOE Joint Genome Institute (JGI-PGF)"/>
            <person name="Lucas S."/>
            <person name="Copeland A."/>
            <person name="Lapidus A."/>
            <person name="Glavina del Rio T."/>
            <person name="Tice H."/>
            <person name="Bruce D."/>
            <person name="Goodwin L."/>
            <person name="Pitluck S."/>
            <person name="Larimer F."/>
            <person name="Land M.L."/>
            <person name="Mouttaki H."/>
            <person name="He Z."/>
            <person name="Zhou J."/>
            <person name="Hemme C.L."/>
        </authorList>
    </citation>
    <scope>NUCLEOTIDE SEQUENCE</scope>
    <source>
        <strain evidence="3">DSM 2782</strain>
    </source>
</reference>
<dbReference type="EMBL" id="ACXX02000004">
    <property type="protein sequence ID" value="EGD48409.1"/>
    <property type="molecule type" value="Genomic_DNA"/>
</dbReference>
<feature type="domain" description="HTH cro/C1-type" evidence="2">
    <location>
        <begin position="8"/>
        <end position="66"/>
    </location>
</feature>
<dbReference type="RefSeq" id="WP_004618572.1">
    <property type="nucleotide sequence ID" value="NZ_ACXX02000004.1"/>
</dbReference>
<dbReference type="InterPro" id="IPR001387">
    <property type="entry name" value="Cro/C1-type_HTH"/>
</dbReference>
<accession>F1TBK5</accession>
<dbReference type="Gene3D" id="1.10.260.40">
    <property type="entry name" value="lambda repressor-like DNA-binding domains"/>
    <property type="match status" value="1"/>
</dbReference>
<dbReference type="OrthoDB" id="1973831at2"/>
<dbReference type="eggNOG" id="COG1476">
    <property type="taxonomic scope" value="Bacteria"/>
</dbReference>
<dbReference type="SUPFAM" id="SSF47413">
    <property type="entry name" value="lambda repressor-like DNA-binding domains"/>
    <property type="match status" value="1"/>
</dbReference>
<protein>
    <submittedName>
        <fullName evidence="3">Helix-turn-helix domain protein</fullName>
    </submittedName>
</protein>
<dbReference type="SMART" id="SM00530">
    <property type="entry name" value="HTH_XRE"/>
    <property type="match status" value="1"/>
</dbReference>
<dbReference type="PANTHER" id="PTHR46558">
    <property type="entry name" value="TRACRIPTIONAL REGULATORY PROTEIN-RELATED-RELATED"/>
    <property type="match status" value="1"/>
</dbReference>